<feature type="transmembrane region" description="Helical" evidence="4">
    <location>
        <begin position="108"/>
        <end position="128"/>
    </location>
</feature>
<feature type="transmembrane region" description="Helical" evidence="4">
    <location>
        <begin position="246"/>
        <end position="266"/>
    </location>
</feature>
<keyword evidence="2 4" id="KW-1133">Transmembrane helix</keyword>
<evidence type="ECO:0000256" key="2">
    <source>
        <dbReference type="ARBA" id="ARBA00022989"/>
    </source>
</evidence>
<feature type="transmembrane region" description="Helical" evidence="4">
    <location>
        <begin position="52"/>
        <end position="75"/>
    </location>
</feature>
<name>A0ABT0GUT6_9HYPH</name>
<feature type="transmembrane region" description="Helical" evidence="4">
    <location>
        <begin position="298"/>
        <end position="317"/>
    </location>
</feature>
<feature type="transmembrane region" description="Helical" evidence="4">
    <location>
        <begin position="329"/>
        <end position="351"/>
    </location>
</feature>
<evidence type="ECO:0000256" key="1">
    <source>
        <dbReference type="ARBA" id="ARBA00022692"/>
    </source>
</evidence>
<feature type="transmembrane region" description="Helical" evidence="4">
    <location>
        <begin position="363"/>
        <end position="384"/>
    </location>
</feature>
<sequence>MTQPAPAVATRPLAGRLTPLLVAAACLLGANGVAVTMISVRAKTEGLSDAMVGLLGSFYFGGMILGVLLTPFLIARAGHIRVFSTLAAISAIAVLAISFTPAGWGWMLIRLVGGAAFCGTTMVLESWLNSIASNASRGRILSVYRIVDMTAVMGSQFLLPAFGPLGPDILIVLAILFCLALVPISLTSERNPQAPPARLIDPLMLWRVSPVALVTALTIGLTNGAFRMVGPIYVDEVGLGLETVAAFIAIWVFAGAVFQFPAGWLSDRFDRRVVLSVFTVGAGLSCLFISGSSGRFELFAGVFLFGGFALPLYSLCAAHANDHAEPGQFVDVVAGLTLAYGVGAMAGPFLASVVMAGYGASAFFVYTASLHLLLVVFILVRIFVREAVPADRRHRFVWLLRTSPMIFRLARNDRPEDERPPDK</sequence>
<reference evidence="6" key="1">
    <citation type="submission" date="2022-04" db="EMBL/GenBank/DDBJ databases">
        <title>Roseibium sp. CAU 1639 isolated from mud.</title>
        <authorList>
            <person name="Kim W."/>
        </authorList>
    </citation>
    <scope>NUCLEOTIDE SEQUENCE</scope>
    <source>
        <strain evidence="6">CAU 1639</strain>
    </source>
</reference>
<gene>
    <name evidence="6" type="ORF">M0H32_13530</name>
</gene>
<dbReference type="PANTHER" id="PTHR23521:SF3">
    <property type="entry name" value="MFS TRANSPORTER"/>
    <property type="match status" value="1"/>
</dbReference>
<dbReference type="Pfam" id="PF07690">
    <property type="entry name" value="MFS_1"/>
    <property type="match status" value="1"/>
</dbReference>
<dbReference type="PANTHER" id="PTHR23521">
    <property type="entry name" value="TRANSPORTER MFS SUPERFAMILY"/>
    <property type="match status" value="1"/>
</dbReference>
<dbReference type="Proteomes" id="UP001431221">
    <property type="component" value="Unassembled WGS sequence"/>
</dbReference>
<dbReference type="InterPro" id="IPR020846">
    <property type="entry name" value="MFS_dom"/>
</dbReference>
<comment type="caution">
    <text evidence="6">The sequence shown here is derived from an EMBL/GenBank/DDBJ whole genome shotgun (WGS) entry which is preliminary data.</text>
</comment>
<keyword evidence="3 4" id="KW-0472">Membrane</keyword>
<dbReference type="Gene3D" id="1.20.1250.20">
    <property type="entry name" value="MFS general substrate transporter like domains"/>
    <property type="match status" value="2"/>
</dbReference>
<dbReference type="SUPFAM" id="SSF103473">
    <property type="entry name" value="MFS general substrate transporter"/>
    <property type="match status" value="1"/>
</dbReference>
<evidence type="ECO:0000313" key="7">
    <source>
        <dbReference type="Proteomes" id="UP001431221"/>
    </source>
</evidence>
<evidence type="ECO:0000313" key="6">
    <source>
        <dbReference type="EMBL" id="MCK7613191.1"/>
    </source>
</evidence>
<evidence type="ECO:0000256" key="3">
    <source>
        <dbReference type="ARBA" id="ARBA00023136"/>
    </source>
</evidence>
<organism evidence="6 7">
    <name type="scientific">Roseibium sediminicola</name>
    <dbReference type="NCBI Taxonomy" id="2933272"/>
    <lineage>
        <taxon>Bacteria</taxon>
        <taxon>Pseudomonadati</taxon>
        <taxon>Pseudomonadota</taxon>
        <taxon>Alphaproteobacteria</taxon>
        <taxon>Hyphomicrobiales</taxon>
        <taxon>Stappiaceae</taxon>
        <taxon>Roseibium</taxon>
    </lineage>
</organism>
<keyword evidence="1 4" id="KW-0812">Transmembrane</keyword>
<feature type="transmembrane region" description="Helical" evidence="4">
    <location>
        <begin position="205"/>
        <end position="226"/>
    </location>
</feature>
<dbReference type="EMBL" id="JALNMJ010000008">
    <property type="protein sequence ID" value="MCK7613191.1"/>
    <property type="molecule type" value="Genomic_DNA"/>
</dbReference>
<feature type="transmembrane region" description="Helical" evidence="4">
    <location>
        <begin position="140"/>
        <end position="159"/>
    </location>
</feature>
<feature type="transmembrane region" description="Helical" evidence="4">
    <location>
        <begin position="20"/>
        <end position="40"/>
    </location>
</feature>
<keyword evidence="7" id="KW-1185">Reference proteome</keyword>
<feature type="domain" description="Major facilitator superfamily (MFS) profile" evidence="5">
    <location>
        <begin position="208"/>
        <end position="423"/>
    </location>
</feature>
<dbReference type="InterPro" id="IPR011701">
    <property type="entry name" value="MFS"/>
</dbReference>
<dbReference type="RefSeq" id="WP_248154797.1">
    <property type="nucleotide sequence ID" value="NZ_JALNMJ010000008.1"/>
</dbReference>
<feature type="transmembrane region" description="Helical" evidence="4">
    <location>
        <begin position="165"/>
        <end position="184"/>
    </location>
</feature>
<feature type="transmembrane region" description="Helical" evidence="4">
    <location>
        <begin position="273"/>
        <end position="292"/>
    </location>
</feature>
<dbReference type="CDD" id="cd17477">
    <property type="entry name" value="MFS_YcaD_like"/>
    <property type="match status" value="1"/>
</dbReference>
<dbReference type="InterPro" id="IPR047200">
    <property type="entry name" value="MFS_YcaD-like"/>
</dbReference>
<evidence type="ECO:0000256" key="4">
    <source>
        <dbReference type="SAM" id="Phobius"/>
    </source>
</evidence>
<proteinExistence type="predicted"/>
<protein>
    <submittedName>
        <fullName evidence="6">MFS transporter</fullName>
    </submittedName>
</protein>
<feature type="transmembrane region" description="Helical" evidence="4">
    <location>
        <begin position="82"/>
        <end position="102"/>
    </location>
</feature>
<accession>A0ABT0GUT6</accession>
<dbReference type="InterPro" id="IPR036259">
    <property type="entry name" value="MFS_trans_sf"/>
</dbReference>
<evidence type="ECO:0000259" key="5">
    <source>
        <dbReference type="PROSITE" id="PS50850"/>
    </source>
</evidence>
<dbReference type="PROSITE" id="PS50850">
    <property type="entry name" value="MFS"/>
    <property type="match status" value="1"/>
</dbReference>